<evidence type="ECO:0000313" key="5">
    <source>
        <dbReference type="Proteomes" id="UP000292507"/>
    </source>
</evidence>
<evidence type="ECO:0000256" key="1">
    <source>
        <dbReference type="ARBA" id="ARBA00011028"/>
    </source>
</evidence>
<evidence type="ECO:0000313" key="4">
    <source>
        <dbReference type="EMBL" id="RZU31019.1"/>
    </source>
</evidence>
<evidence type="ECO:0000256" key="2">
    <source>
        <dbReference type="ARBA" id="ARBA00022448"/>
    </source>
</evidence>
<gene>
    <name evidence="4" type="ORF">BKA19_0660</name>
</gene>
<accession>A0A4Q7Y573</accession>
<dbReference type="AlphaFoldDB" id="A0A4Q7Y573"/>
<dbReference type="Gene3D" id="3.40.50.1980">
    <property type="entry name" value="Nitrogenase molybdenum iron protein domain"/>
    <property type="match status" value="2"/>
</dbReference>
<comment type="caution">
    <text evidence="4">The sequence shown here is derived from an EMBL/GenBank/DDBJ whole genome shotgun (WGS) entry which is preliminary data.</text>
</comment>
<dbReference type="Pfam" id="PF01297">
    <property type="entry name" value="ZnuA"/>
    <property type="match status" value="1"/>
</dbReference>
<dbReference type="InterPro" id="IPR006127">
    <property type="entry name" value="ZnuA-like"/>
</dbReference>
<dbReference type="PANTHER" id="PTHR42953:SF3">
    <property type="entry name" value="HIGH-AFFINITY ZINC UPTAKE SYSTEM PROTEIN ZNUA"/>
    <property type="match status" value="1"/>
</dbReference>
<comment type="similarity">
    <text evidence="1">Belongs to the bacterial solute-binding protein 9 family.</text>
</comment>
<keyword evidence="5" id="KW-1185">Reference proteome</keyword>
<organism evidence="4 5">
    <name type="scientific">Blastococcus saxobsidens</name>
    <dbReference type="NCBI Taxonomy" id="138336"/>
    <lineage>
        <taxon>Bacteria</taxon>
        <taxon>Bacillati</taxon>
        <taxon>Actinomycetota</taxon>
        <taxon>Actinomycetes</taxon>
        <taxon>Geodermatophilales</taxon>
        <taxon>Geodermatophilaceae</taxon>
        <taxon>Blastococcus</taxon>
    </lineage>
</organism>
<protein>
    <submittedName>
        <fullName evidence="4">Zinc transport system substrate-binding protein</fullName>
    </submittedName>
</protein>
<keyword evidence="2" id="KW-0813">Transport</keyword>
<dbReference type="EMBL" id="SHKV01000001">
    <property type="protein sequence ID" value="RZU31019.1"/>
    <property type="molecule type" value="Genomic_DNA"/>
</dbReference>
<dbReference type="GO" id="GO:0030001">
    <property type="term" value="P:metal ion transport"/>
    <property type="evidence" value="ECO:0007669"/>
    <property type="project" value="InterPro"/>
</dbReference>
<dbReference type="Proteomes" id="UP000292507">
    <property type="component" value="Unassembled WGS sequence"/>
</dbReference>
<evidence type="ECO:0000256" key="3">
    <source>
        <dbReference type="ARBA" id="ARBA00022729"/>
    </source>
</evidence>
<dbReference type="PANTHER" id="PTHR42953">
    <property type="entry name" value="HIGH-AFFINITY ZINC UPTAKE SYSTEM PROTEIN ZNUA-RELATED"/>
    <property type="match status" value="1"/>
</dbReference>
<dbReference type="SUPFAM" id="SSF53807">
    <property type="entry name" value="Helical backbone' metal receptor"/>
    <property type="match status" value="1"/>
</dbReference>
<name>A0A4Q7Y573_9ACTN</name>
<keyword evidence="3" id="KW-0732">Signal</keyword>
<sequence length="290" mass="30179">MTRAGTLGVLTVTGCLVCGLAACGGEPAGADDGRVDVVATSYPLEFVAEQVGGDLVTVMNLTRAGGDSHGLEPAPRDVASLVEADVVVHLSGGLQPAVDDVVAQQRPEHLVDAAPLADRAEDPHFWLDPLRVAELAGEVAGELAAVDAQHAAEYAEGAQRLQASLRELDERYAEALAPCRGATLLASHEAFGYLADRYGLHQIGVAGLDPHVEVSPARLRRVADEVRNTGARTVFFEAAAGLGVAETLASELDLAADVLHPIERVGDGQTYPELMSANLDALRRGLACAG</sequence>
<reference evidence="4 5" key="1">
    <citation type="submission" date="2019-02" db="EMBL/GenBank/DDBJ databases">
        <title>Sequencing the genomes of 1000 actinobacteria strains.</title>
        <authorList>
            <person name="Klenk H.-P."/>
        </authorList>
    </citation>
    <scope>NUCLEOTIDE SEQUENCE [LARGE SCALE GENOMIC DNA]</scope>
    <source>
        <strain evidence="4 5">DSM 44509</strain>
    </source>
</reference>
<dbReference type="InterPro" id="IPR050492">
    <property type="entry name" value="Bact_metal-bind_prot9"/>
</dbReference>
<proteinExistence type="inferred from homology"/>
<dbReference type="GO" id="GO:0046872">
    <property type="term" value="F:metal ion binding"/>
    <property type="evidence" value="ECO:0007669"/>
    <property type="project" value="InterPro"/>
</dbReference>
<dbReference type="RefSeq" id="WP_158657529.1">
    <property type="nucleotide sequence ID" value="NZ_POQT01000008.1"/>
</dbReference>
<dbReference type="PROSITE" id="PS51257">
    <property type="entry name" value="PROKAR_LIPOPROTEIN"/>
    <property type="match status" value="1"/>
</dbReference>